<feature type="domain" description="FAD-dependent urate hydroxylase HpyO/Asp monooxygenase CreE-like FAD/NAD(P)-binding" evidence="2">
    <location>
        <begin position="6"/>
        <end position="155"/>
    </location>
</feature>
<feature type="region of interest" description="Disordered" evidence="1">
    <location>
        <begin position="886"/>
        <end position="911"/>
    </location>
</feature>
<comment type="caution">
    <text evidence="3">The sequence shown here is derived from an EMBL/GenBank/DDBJ whole genome shotgun (WGS) entry which is preliminary data.</text>
</comment>
<evidence type="ECO:0000256" key="1">
    <source>
        <dbReference type="SAM" id="MobiDB-lite"/>
    </source>
</evidence>
<evidence type="ECO:0000259" key="2">
    <source>
        <dbReference type="Pfam" id="PF13454"/>
    </source>
</evidence>
<dbReference type="Pfam" id="PF13454">
    <property type="entry name" value="NAD_binding_9"/>
    <property type="match status" value="1"/>
</dbReference>
<sequence>MTRRVAVVGAGAAGALTAVQLMRQAERSGRGIGVWLIDPAGHTGRGVAYSTSDPRHLLNVPAARMSAFPDDPGHFLRWLAGRHPHAAPGDFVPRKEYGRYLSDVVEQTAQECRRARLHRVRERVVAVRDRSAGPVLRFAGGGGLQVDAAVLALGTLGPDHAWADPQLRASGRFVADPWAPGALDAVAAEGDVLLVGTGLTMVDLAVTLARPGRVLHAVSRHGLLPQEHLPVAAAAAQPPELDATHGLDALRRGVRRYLAAGRRSGGDWRPAMDGLRPVTAALWQQLSTADRRRFVEEDLRTWEVHRHRVAPATAVALGALRASGRLQVAAAEVVRAVPDDDAVAVTLSDGRRLRVGAVVNCTGARMDLRRTDDPLVRCLLERGCARTGPADLGLDTRDDGRVVPAAGVPAARLWAIGAVRRGNLLETTAVPEIRAQADEVAGAVLEALAARRASRPADRYGQRLSTTPEAALLYERALERILAGSLGAEALLREAVGIDPGFAVGHAALALLGHEGPGGGHAFGALEAAVQAAARRSDERERSLVAAVRARLTGTEEGGKAALLGHIAAHPRDALAVSAAVPTVSFSGVTSAEESWALVEGLAPVYGDDWWYLGQLAFVRQEQERWAQAEALADRALAAQPRAGHAVHARAHVFYETGEHRAGIAWLDDWLHRHGRQAGHRSHISWHAALHELSLDDRSALLRRYRRELDASRVKGGRLLADSAALLWRARMTGSWSGALPVAELLQAAPRQWVEAPATAFAALHGALALAAAGDTDALGRLRAHALAHRNEVLPLVIAPLCAALSAVVRQRWPQAVRLLPPLLPVIARVGASKAQLEVVEETLLHALIEGGEHERAALLLSARLERRSSPLDRRRLKTVHERCAARGAEGAPPPLHGARHPLQRDSTDHPLVLEMHRTRWR</sequence>
<proteinExistence type="predicted"/>
<evidence type="ECO:0000313" key="4">
    <source>
        <dbReference type="Proteomes" id="UP000641386"/>
    </source>
</evidence>
<organism evidence="3 4">
    <name type="scientific">Streptomyces spiralis</name>
    <dbReference type="NCBI Taxonomy" id="66376"/>
    <lineage>
        <taxon>Bacteria</taxon>
        <taxon>Bacillati</taxon>
        <taxon>Actinomycetota</taxon>
        <taxon>Actinomycetes</taxon>
        <taxon>Kitasatosporales</taxon>
        <taxon>Streptomycetaceae</taxon>
        <taxon>Streptomyces</taxon>
    </lineage>
</organism>
<dbReference type="PANTHER" id="PTHR40254">
    <property type="entry name" value="BLR0577 PROTEIN"/>
    <property type="match status" value="1"/>
</dbReference>
<dbReference type="RefSeq" id="WP_268256766.1">
    <property type="nucleotide sequence ID" value="NZ_BNBC01000042.1"/>
</dbReference>
<dbReference type="InterPro" id="IPR011990">
    <property type="entry name" value="TPR-like_helical_dom_sf"/>
</dbReference>
<dbReference type="InterPro" id="IPR036188">
    <property type="entry name" value="FAD/NAD-bd_sf"/>
</dbReference>
<dbReference type="InterPro" id="IPR038732">
    <property type="entry name" value="HpyO/CreE_NAD-binding"/>
</dbReference>
<gene>
    <name evidence="3" type="ORF">GCM10014715_67340</name>
</gene>
<protein>
    <recommendedName>
        <fullName evidence="2">FAD-dependent urate hydroxylase HpyO/Asp monooxygenase CreE-like FAD/NAD(P)-binding domain-containing protein</fullName>
    </recommendedName>
</protein>
<dbReference type="SUPFAM" id="SSF51905">
    <property type="entry name" value="FAD/NAD(P)-binding domain"/>
    <property type="match status" value="1"/>
</dbReference>
<reference evidence="3" key="1">
    <citation type="journal article" date="2014" name="Int. J. Syst. Evol. Microbiol.">
        <title>Complete genome sequence of Corynebacterium casei LMG S-19264T (=DSM 44701T), isolated from a smear-ripened cheese.</title>
        <authorList>
            <consortium name="US DOE Joint Genome Institute (JGI-PGF)"/>
            <person name="Walter F."/>
            <person name="Albersmeier A."/>
            <person name="Kalinowski J."/>
            <person name="Ruckert C."/>
        </authorList>
    </citation>
    <scope>NUCLEOTIDE SEQUENCE</scope>
    <source>
        <strain evidence="3">JCM 3302</strain>
    </source>
</reference>
<dbReference type="SUPFAM" id="SSF48452">
    <property type="entry name" value="TPR-like"/>
    <property type="match status" value="1"/>
</dbReference>
<accession>A0A919E1M5</accession>
<dbReference type="Proteomes" id="UP000641386">
    <property type="component" value="Unassembled WGS sequence"/>
</dbReference>
<dbReference type="EMBL" id="BNBC01000042">
    <property type="protein sequence ID" value="GHF01788.1"/>
    <property type="molecule type" value="Genomic_DNA"/>
</dbReference>
<dbReference type="InterPro" id="IPR052189">
    <property type="entry name" value="L-asp_N-monooxygenase_NS-form"/>
</dbReference>
<name>A0A919E1M5_9ACTN</name>
<dbReference type="Gene3D" id="1.25.40.10">
    <property type="entry name" value="Tetratricopeptide repeat domain"/>
    <property type="match status" value="1"/>
</dbReference>
<evidence type="ECO:0000313" key="3">
    <source>
        <dbReference type="EMBL" id="GHF01788.1"/>
    </source>
</evidence>
<dbReference type="AlphaFoldDB" id="A0A919E1M5"/>
<reference evidence="3" key="2">
    <citation type="submission" date="2020-09" db="EMBL/GenBank/DDBJ databases">
        <authorList>
            <person name="Sun Q."/>
            <person name="Ohkuma M."/>
        </authorList>
    </citation>
    <scope>NUCLEOTIDE SEQUENCE</scope>
    <source>
        <strain evidence="3">JCM 3302</strain>
    </source>
</reference>
<dbReference type="Gene3D" id="3.50.50.60">
    <property type="entry name" value="FAD/NAD(P)-binding domain"/>
    <property type="match status" value="1"/>
</dbReference>
<keyword evidence="4" id="KW-1185">Reference proteome</keyword>
<dbReference type="PANTHER" id="PTHR40254:SF1">
    <property type="entry name" value="BLR0577 PROTEIN"/>
    <property type="match status" value="1"/>
</dbReference>